<reference evidence="8" key="2">
    <citation type="journal article" date="2023" name="Science">
        <title>Genomic signatures of disease resistance in endangered staghorn corals.</title>
        <authorList>
            <person name="Vollmer S.V."/>
            <person name="Selwyn J.D."/>
            <person name="Despard B.A."/>
            <person name="Roesel C.L."/>
        </authorList>
    </citation>
    <scope>NUCLEOTIDE SEQUENCE</scope>
    <source>
        <strain evidence="8">K2</strain>
    </source>
</reference>
<sequence length="137" mass="15904">MPRYCLFALKIHISEATKNILESLGGFIIEARGEVFLKGKGNVQTFWLVDSEQRRAYNNPRHHKRTRRGTLRSFIGGEEITKPSFITRTSSLRISLKSASKNLVTNKQPYFKMLSETEIEEEDRVYRKESTHSITRV</sequence>
<keyword evidence="6" id="KW-0456">Lyase</keyword>
<keyword evidence="5" id="KW-0472">Membrane</keyword>
<dbReference type="EMBL" id="JARQWQ010000005">
    <property type="protein sequence ID" value="KAK2572037.1"/>
    <property type="molecule type" value="Genomic_DNA"/>
</dbReference>
<evidence type="ECO:0000256" key="2">
    <source>
        <dbReference type="ARBA" id="ARBA00022692"/>
    </source>
</evidence>
<keyword evidence="9" id="KW-1185">Reference proteome</keyword>
<dbReference type="InterPro" id="IPR001054">
    <property type="entry name" value="A/G_cyclase"/>
</dbReference>
<evidence type="ECO:0000256" key="3">
    <source>
        <dbReference type="ARBA" id="ARBA00022741"/>
    </source>
</evidence>
<organism evidence="8 9">
    <name type="scientific">Acropora cervicornis</name>
    <name type="common">Staghorn coral</name>
    <dbReference type="NCBI Taxonomy" id="6130"/>
    <lineage>
        <taxon>Eukaryota</taxon>
        <taxon>Metazoa</taxon>
        <taxon>Cnidaria</taxon>
        <taxon>Anthozoa</taxon>
        <taxon>Hexacorallia</taxon>
        <taxon>Scleractinia</taxon>
        <taxon>Astrocoeniina</taxon>
        <taxon>Acroporidae</taxon>
        <taxon>Acropora</taxon>
    </lineage>
</organism>
<dbReference type="GO" id="GO:0004383">
    <property type="term" value="F:guanylate cyclase activity"/>
    <property type="evidence" value="ECO:0007669"/>
    <property type="project" value="TreeGrafter"/>
</dbReference>
<comment type="caution">
    <text evidence="8">The sequence shown here is derived from an EMBL/GenBank/DDBJ whole genome shotgun (WGS) entry which is preliminary data.</text>
</comment>
<dbReference type="GO" id="GO:0001653">
    <property type="term" value="F:peptide receptor activity"/>
    <property type="evidence" value="ECO:0007669"/>
    <property type="project" value="TreeGrafter"/>
</dbReference>
<name>A0AAD9R2X3_ACRCE</name>
<dbReference type="AlphaFoldDB" id="A0AAD9R2X3"/>
<dbReference type="SUPFAM" id="SSF55073">
    <property type="entry name" value="Nucleotide cyclase"/>
    <property type="match status" value="1"/>
</dbReference>
<keyword evidence="3" id="KW-0547">Nucleotide-binding</keyword>
<comment type="subcellular location">
    <subcellularLocation>
        <location evidence="1">Membrane</location>
    </subcellularLocation>
</comment>
<evidence type="ECO:0000256" key="4">
    <source>
        <dbReference type="ARBA" id="ARBA00022989"/>
    </source>
</evidence>
<dbReference type="GO" id="GO:0035556">
    <property type="term" value="P:intracellular signal transduction"/>
    <property type="evidence" value="ECO:0007669"/>
    <property type="project" value="InterPro"/>
</dbReference>
<evidence type="ECO:0000256" key="1">
    <source>
        <dbReference type="ARBA" id="ARBA00004370"/>
    </source>
</evidence>
<dbReference type="PANTHER" id="PTHR11920">
    <property type="entry name" value="GUANYLYL CYCLASE"/>
    <property type="match status" value="1"/>
</dbReference>
<dbReference type="GO" id="GO:0005886">
    <property type="term" value="C:plasma membrane"/>
    <property type="evidence" value="ECO:0007669"/>
    <property type="project" value="TreeGrafter"/>
</dbReference>
<dbReference type="InterPro" id="IPR050401">
    <property type="entry name" value="Cyclic_nucleotide_synthase"/>
</dbReference>
<accession>A0AAD9R2X3</accession>
<reference evidence="8" key="1">
    <citation type="journal article" date="2023" name="G3 (Bethesda)">
        <title>Whole genome assembly and annotation of the endangered Caribbean coral Acropora cervicornis.</title>
        <authorList>
            <person name="Selwyn J.D."/>
            <person name="Vollmer S.V."/>
        </authorList>
    </citation>
    <scope>NUCLEOTIDE SEQUENCE</scope>
    <source>
        <strain evidence="8">K2</strain>
    </source>
</reference>
<evidence type="ECO:0000259" key="7">
    <source>
        <dbReference type="Pfam" id="PF00211"/>
    </source>
</evidence>
<evidence type="ECO:0000256" key="5">
    <source>
        <dbReference type="ARBA" id="ARBA00023136"/>
    </source>
</evidence>
<dbReference type="PANTHER" id="PTHR11920:SF501">
    <property type="entry name" value="GUANYLATE CYCLASE 32E"/>
    <property type="match status" value="1"/>
</dbReference>
<dbReference type="GO" id="GO:0007168">
    <property type="term" value="P:receptor guanylyl cyclase signaling pathway"/>
    <property type="evidence" value="ECO:0007669"/>
    <property type="project" value="TreeGrafter"/>
</dbReference>
<dbReference type="InterPro" id="IPR029787">
    <property type="entry name" value="Nucleotide_cyclase"/>
</dbReference>
<dbReference type="GO" id="GO:0004016">
    <property type="term" value="F:adenylate cyclase activity"/>
    <property type="evidence" value="ECO:0007669"/>
    <property type="project" value="TreeGrafter"/>
</dbReference>
<evidence type="ECO:0000313" key="9">
    <source>
        <dbReference type="Proteomes" id="UP001249851"/>
    </source>
</evidence>
<feature type="domain" description="Guanylate cyclase" evidence="7">
    <location>
        <begin position="9"/>
        <end position="49"/>
    </location>
</feature>
<keyword evidence="2" id="KW-0812">Transmembrane</keyword>
<protein>
    <submittedName>
        <fullName evidence="8">Atrial natriuretic peptide receptor 1</fullName>
    </submittedName>
</protein>
<evidence type="ECO:0000256" key="6">
    <source>
        <dbReference type="ARBA" id="ARBA00023239"/>
    </source>
</evidence>
<dbReference type="Gene3D" id="3.30.70.1230">
    <property type="entry name" value="Nucleotide cyclase"/>
    <property type="match status" value="1"/>
</dbReference>
<dbReference type="GO" id="GO:0000166">
    <property type="term" value="F:nucleotide binding"/>
    <property type="evidence" value="ECO:0007669"/>
    <property type="project" value="UniProtKB-KW"/>
</dbReference>
<keyword evidence="4" id="KW-1133">Transmembrane helix</keyword>
<dbReference type="Pfam" id="PF00211">
    <property type="entry name" value="Guanylate_cyc"/>
    <property type="match status" value="1"/>
</dbReference>
<gene>
    <name evidence="8" type="ORF">P5673_003469</name>
</gene>
<proteinExistence type="predicted"/>
<keyword evidence="8" id="KW-0675">Receptor</keyword>
<dbReference type="Proteomes" id="UP001249851">
    <property type="component" value="Unassembled WGS sequence"/>
</dbReference>
<evidence type="ECO:0000313" key="8">
    <source>
        <dbReference type="EMBL" id="KAK2572037.1"/>
    </source>
</evidence>